<evidence type="ECO:0000313" key="6">
    <source>
        <dbReference type="Proteomes" id="UP000327118"/>
    </source>
</evidence>
<dbReference type="SUPFAM" id="SSF51735">
    <property type="entry name" value="NAD(P)-binding Rossmann-fold domains"/>
    <property type="match status" value="1"/>
</dbReference>
<evidence type="ECO:0000256" key="3">
    <source>
        <dbReference type="ARBA" id="ARBA00023002"/>
    </source>
</evidence>
<reference evidence="6" key="1">
    <citation type="submission" date="2019-04" db="EMBL/GenBank/DDBJ databases">
        <title>Friends and foes A comparative genomics studyof 23 Aspergillus species from section Flavi.</title>
        <authorList>
            <consortium name="DOE Joint Genome Institute"/>
            <person name="Kjaerbolling I."/>
            <person name="Vesth T."/>
            <person name="Frisvad J.C."/>
            <person name="Nybo J.L."/>
            <person name="Theobald S."/>
            <person name="Kildgaard S."/>
            <person name="Isbrandt T."/>
            <person name="Kuo A."/>
            <person name="Sato A."/>
            <person name="Lyhne E.K."/>
            <person name="Kogle M.E."/>
            <person name="Wiebenga A."/>
            <person name="Kun R.S."/>
            <person name="Lubbers R.J."/>
            <person name="Makela M.R."/>
            <person name="Barry K."/>
            <person name="Chovatia M."/>
            <person name="Clum A."/>
            <person name="Daum C."/>
            <person name="Haridas S."/>
            <person name="He G."/>
            <person name="LaButti K."/>
            <person name="Lipzen A."/>
            <person name="Mondo S."/>
            <person name="Riley R."/>
            <person name="Salamov A."/>
            <person name="Simmons B.A."/>
            <person name="Magnuson J.K."/>
            <person name="Henrissat B."/>
            <person name="Mortensen U.H."/>
            <person name="Larsen T.O."/>
            <person name="Devries R.P."/>
            <person name="Grigoriev I.V."/>
            <person name="Machida M."/>
            <person name="Baker S.E."/>
            <person name="Andersen M.R."/>
        </authorList>
    </citation>
    <scope>NUCLEOTIDE SEQUENCE [LARGE SCALE GENOMIC DNA]</scope>
    <source>
        <strain evidence="6">CBS 553.77</strain>
    </source>
</reference>
<organism evidence="5 6">
    <name type="scientific">Aspergillus coremiiformis</name>
    <dbReference type="NCBI Taxonomy" id="138285"/>
    <lineage>
        <taxon>Eukaryota</taxon>
        <taxon>Fungi</taxon>
        <taxon>Dikarya</taxon>
        <taxon>Ascomycota</taxon>
        <taxon>Pezizomycotina</taxon>
        <taxon>Eurotiomycetes</taxon>
        <taxon>Eurotiomycetidae</taxon>
        <taxon>Eurotiales</taxon>
        <taxon>Aspergillaceae</taxon>
        <taxon>Aspergillus</taxon>
        <taxon>Aspergillus subgen. Circumdati</taxon>
    </lineage>
</organism>
<gene>
    <name evidence="5" type="ORF">BDV28DRAFT_63463</name>
</gene>
<comment type="similarity">
    <text evidence="1">Belongs to the NmrA-type oxidoreductase family.</text>
</comment>
<dbReference type="Gene3D" id="3.90.25.10">
    <property type="entry name" value="UDP-galactose 4-epimerase, domain 1"/>
    <property type="match status" value="1"/>
</dbReference>
<evidence type="ECO:0000313" key="5">
    <source>
        <dbReference type="EMBL" id="KAE8354974.1"/>
    </source>
</evidence>
<dbReference type="OrthoDB" id="300709at2759"/>
<dbReference type="InterPro" id="IPR036291">
    <property type="entry name" value="NAD(P)-bd_dom_sf"/>
</dbReference>
<sequence>MSSPKVVGIFGATGLQGGSVVRSLRKDQSSSFQIRGITRNPASDASQVLESLGCQVVQADGWKVPEVAAAFEGVWAAFVNTNSDDPIFQHADGPTEFDLGKSIIDGLVVAGVRHLVLSALPSAFETTDGALSIRTMDMKHRIEQYAYSVNKFASITSLYAGWYYEILLDRGMAQVHGGFPFTPDDEGFYSLHMPRWGEDQGVPWISITHDFGDMVHGILLDPARWHQQSIQGVSEIWTLDDVTRFFSEVTGKPARYVPLASPDLLGPDIPALEDARLLFRLGQHTNGQYFGREASDTSRAQTLKNLALEAQGQPPSGLKSIRAWIQEHFSG</sequence>
<dbReference type="GO" id="GO:0016491">
    <property type="term" value="F:oxidoreductase activity"/>
    <property type="evidence" value="ECO:0007669"/>
    <property type="project" value="UniProtKB-KW"/>
</dbReference>
<evidence type="ECO:0000259" key="4">
    <source>
        <dbReference type="Pfam" id="PF05368"/>
    </source>
</evidence>
<dbReference type="InterPro" id="IPR008030">
    <property type="entry name" value="NmrA-like"/>
</dbReference>
<keyword evidence="3" id="KW-0560">Oxidoreductase</keyword>
<feature type="domain" description="NmrA-like" evidence="4">
    <location>
        <begin position="5"/>
        <end position="264"/>
    </location>
</feature>
<name>A0A5N6ZBE3_9EURO</name>
<dbReference type="Gene3D" id="3.40.50.720">
    <property type="entry name" value="NAD(P)-binding Rossmann-like Domain"/>
    <property type="match status" value="1"/>
</dbReference>
<proteinExistence type="inferred from homology"/>
<dbReference type="EMBL" id="ML739061">
    <property type="protein sequence ID" value="KAE8354974.1"/>
    <property type="molecule type" value="Genomic_DNA"/>
</dbReference>
<evidence type="ECO:0000256" key="1">
    <source>
        <dbReference type="ARBA" id="ARBA00006328"/>
    </source>
</evidence>
<keyword evidence="2" id="KW-0521">NADP</keyword>
<keyword evidence="6" id="KW-1185">Reference proteome</keyword>
<dbReference type="Proteomes" id="UP000327118">
    <property type="component" value="Unassembled WGS sequence"/>
</dbReference>
<dbReference type="Pfam" id="PF05368">
    <property type="entry name" value="NmrA"/>
    <property type="match status" value="1"/>
</dbReference>
<dbReference type="CDD" id="cd05251">
    <property type="entry name" value="NmrA_like_SDR_a"/>
    <property type="match status" value="1"/>
</dbReference>
<evidence type="ECO:0000256" key="2">
    <source>
        <dbReference type="ARBA" id="ARBA00022857"/>
    </source>
</evidence>
<dbReference type="PANTHER" id="PTHR42748:SF30">
    <property type="entry name" value="NMRA-LIKE DOMAIN-CONTAINING PROTEIN"/>
    <property type="match status" value="1"/>
</dbReference>
<dbReference type="PANTHER" id="PTHR42748">
    <property type="entry name" value="NITROGEN METABOLITE REPRESSION PROTEIN NMRA FAMILY MEMBER"/>
    <property type="match status" value="1"/>
</dbReference>
<protein>
    <submittedName>
        <fullName evidence="5">Putative hscarg dehydrogenase</fullName>
    </submittedName>
</protein>
<dbReference type="GO" id="GO:0005634">
    <property type="term" value="C:nucleus"/>
    <property type="evidence" value="ECO:0007669"/>
    <property type="project" value="TreeGrafter"/>
</dbReference>
<accession>A0A5N6ZBE3</accession>
<dbReference type="AlphaFoldDB" id="A0A5N6ZBE3"/>
<dbReference type="InterPro" id="IPR051164">
    <property type="entry name" value="NmrA-like_oxidored"/>
</dbReference>